<reference evidence="2" key="1">
    <citation type="submission" date="2023-08" db="EMBL/GenBank/DDBJ databases">
        <title>Chromosome-level Genome Assembly of mud carp (Cirrhinus molitorella).</title>
        <authorList>
            <person name="Liu H."/>
        </authorList>
    </citation>
    <scope>NUCLEOTIDE SEQUENCE</scope>
    <source>
        <strain evidence="2">Prfri</strain>
        <tissue evidence="2">Muscle</tissue>
    </source>
</reference>
<dbReference type="EMBL" id="JAUYZG010000012">
    <property type="protein sequence ID" value="KAK2893171.1"/>
    <property type="molecule type" value="Genomic_DNA"/>
</dbReference>
<comment type="caution">
    <text evidence="2">The sequence shown here is derived from an EMBL/GenBank/DDBJ whole genome shotgun (WGS) entry which is preliminary data.</text>
</comment>
<protein>
    <submittedName>
        <fullName evidence="2">Uncharacterized protein</fullName>
    </submittedName>
</protein>
<keyword evidence="3" id="KW-1185">Reference proteome</keyword>
<evidence type="ECO:0000256" key="1">
    <source>
        <dbReference type="SAM" id="MobiDB-lite"/>
    </source>
</evidence>
<sequence>MRGAQRRSGKEEEVKLNTGRPPPPPPPPPTGSPGSVSAGMRGARLQHGSAYPRRSHLLRFLLNHSGFISEHNLPEQLHRAGGQPDRERERHHGDKRVRRRLGERHHRSGRHRRPDAGRRAPRARPRRHGNRPPAALLLRRALTRSPEATSSPSAASPLVASRTLCPQGLLISPERSGERFSPDVEARTDGW</sequence>
<dbReference type="Proteomes" id="UP001187343">
    <property type="component" value="Unassembled WGS sequence"/>
</dbReference>
<feature type="compositionally biased region" description="Basic residues" evidence="1">
    <location>
        <begin position="93"/>
        <end position="130"/>
    </location>
</feature>
<feature type="region of interest" description="Disordered" evidence="1">
    <location>
        <begin position="77"/>
        <end position="134"/>
    </location>
</feature>
<accession>A0AA88PUN7</accession>
<evidence type="ECO:0000313" key="2">
    <source>
        <dbReference type="EMBL" id="KAK2893171.1"/>
    </source>
</evidence>
<feature type="region of interest" description="Disordered" evidence="1">
    <location>
        <begin position="169"/>
        <end position="191"/>
    </location>
</feature>
<evidence type="ECO:0000313" key="3">
    <source>
        <dbReference type="Proteomes" id="UP001187343"/>
    </source>
</evidence>
<feature type="region of interest" description="Disordered" evidence="1">
    <location>
        <begin position="1"/>
        <end position="48"/>
    </location>
</feature>
<organism evidence="2 3">
    <name type="scientific">Cirrhinus molitorella</name>
    <name type="common">mud carp</name>
    <dbReference type="NCBI Taxonomy" id="172907"/>
    <lineage>
        <taxon>Eukaryota</taxon>
        <taxon>Metazoa</taxon>
        <taxon>Chordata</taxon>
        <taxon>Craniata</taxon>
        <taxon>Vertebrata</taxon>
        <taxon>Euteleostomi</taxon>
        <taxon>Actinopterygii</taxon>
        <taxon>Neopterygii</taxon>
        <taxon>Teleostei</taxon>
        <taxon>Ostariophysi</taxon>
        <taxon>Cypriniformes</taxon>
        <taxon>Cyprinidae</taxon>
        <taxon>Labeoninae</taxon>
        <taxon>Labeonini</taxon>
        <taxon>Cirrhinus</taxon>
    </lineage>
</organism>
<dbReference type="AlphaFoldDB" id="A0AA88PUN7"/>
<proteinExistence type="predicted"/>
<feature type="compositionally biased region" description="Basic and acidic residues" evidence="1">
    <location>
        <begin position="77"/>
        <end position="92"/>
    </location>
</feature>
<feature type="compositionally biased region" description="Pro residues" evidence="1">
    <location>
        <begin position="20"/>
        <end position="31"/>
    </location>
</feature>
<gene>
    <name evidence="2" type="ORF">Q8A67_013159</name>
</gene>
<feature type="compositionally biased region" description="Basic and acidic residues" evidence="1">
    <location>
        <begin position="175"/>
        <end position="191"/>
    </location>
</feature>
<name>A0AA88PUN7_9TELE</name>